<protein>
    <submittedName>
        <fullName evidence="1">Uncharacterized protein</fullName>
    </submittedName>
</protein>
<dbReference type="Proteomes" id="UP000009138">
    <property type="component" value="Unassembled WGS sequence"/>
</dbReference>
<reference evidence="1 2" key="1">
    <citation type="journal article" date="2009" name="PLoS Genet.">
        <title>Genomic analysis of the basal lineage fungus Rhizopus oryzae reveals a whole-genome duplication.</title>
        <authorList>
            <person name="Ma L.-J."/>
            <person name="Ibrahim A.S."/>
            <person name="Skory C."/>
            <person name="Grabherr M.G."/>
            <person name="Burger G."/>
            <person name="Butler M."/>
            <person name="Elias M."/>
            <person name="Idnurm A."/>
            <person name="Lang B.F."/>
            <person name="Sone T."/>
            <person name="Abe A."/>
            <person name="Calvo S.E."/>
            <person name="Corrochano L.M."/>
            <person name="Engels R."/>
            <person name="Fu J."/>
            <person name="Hansberg W."/>
            <person name="Kim J.-M."/>
            <person name="Kodira C.D."/>
            <person name="Koehrsen M.J."/>
            <person name="Liu B."/>
            <person name="Miranda-Saavedra D."/>
            <person name="O'Leary S."/>
            <person name="Ortiz-Castellanos L."/>
            <person name="Poulter R."/>
            <person name="Rodriguez-Romero J."/>
            <person name="Ruiz-Herrera J."/>
            <person name="Shen Y.-Q."/>
            <person name="Zeng Q."/>
            <person name="Galagan J."/>
            <person name="Birren B.W."/>
            <person name="Cuomo C.A."/>
            <person name="Wickes B.L."/>
        </authorList>
    </citation>
    <scope>NUCLEOTIDE SEQUENCE [LARGE SCALE GENOMIC DNA]</scope>
    <source>
        <strain evidence="2">RA 99-880 / ATCC MYA-4621 / FGSC 9543 / NRRL 43880</strain>
    </source>
</reference>
<organism evidence="1 2">
    <name type="scientific">Rhizopus delemar (strain RA 99-880 / ATCC MYA-4621 / FGSC 9543 / NRRL 43880)</name>
    <name type="common">Mucormycosis agent</name>
    <name type="synonym">Rhizopus arrhizus var. delemar</name>
    <dbReference type="NCBI Taxonomy" id="246409"/>
    <lineage>
        <taxon>Eukaryota</taxon>
        <taxon>Fungi</taxon>
        <taxon>Fungi incertae sedis</taxon>
        <taxon>Mucoromycota</taxon>
        <taxon>Mucoromycotina</taxon>
        <taxon>Mucoromycetes</taxon>
        <taxon>Mucorales</taxon>
        <taxon>Mucorineae</taxon>
        <taxon>Rhizopodaceae</taxon>
        <taxon>Rhizopus</taxon>
    </lineage>
</organism>
<proteinExistence type="predicted"/>
<evidence type="ECO:0000313" key="2">
    <source>
        <dbReference type="Proteomes" id="UP000009138"/>
    </source>
</evidence>
<dbReference type="InParanoid" id="I1C741"/>
<dbReference type="GeneID" id="93615947"/>
<evidence type="ECO:0000313" key="1">
    <source>
        <dbReference type="EMBL" id="EIE84271.1"/>
    </source>
</evidence>
<dbReference type="RefSeq" id="XP_067519667.1">
    <property type="nucleotide sequence ID" value="XM_067663566.1"/>
</dbReference>
<dbReference type="AlphaFoldDB" id="I1C741"/>
<accession>I1C741</accession>
<name>I1C741_RHIO9</name>
<dbReference type="VEuPathDB" id="FungiDB:RO3G_08981"/>
<gene>
    <name evidence="1" type="ORF">RO3G_08981</name>
</gene>
<keyword evidence="2" id="KW-1185">Reference proteome</keyword>
<sequence>MYISLSPEADIKKKVKEAKNPFGIKENKVKGRRGEPIEKPLPEMRWRHRRILCMKTKLYDTKYSKSIGPE</sequence>
<dbReference type="EMBL" id="CH476737">
    <property type="protein sequence ID" value="EIE84271.1"/>
    <property type="molecule type" value="Genomic_DNA"/>
</dbReference>